<dbReference type="InterPro" id="IPR035914">
    <property type="entry name" value="Sperma_CUB_dom_sf"/>
</dbReference>
<dbReference type="AlphaFoldDB" id="A0A9D5P314"/>
<dbReference type="SUPFAM" id="SSF49854">
    <property type="entry name" value="Spermadhesin, CUB domain"/>
    <property type="match status" value="1"/>
</dbReference>
<sequence>MNRFIKNAHPTVHKGRLLLTLLFMLVTAVTTWADNVPLTSSTKSWKNNTYVTNGDVTIADRITVTGNVTLILTDGYTLTAPNGIEVRVGNSLTIEGGTNGTGTLTIEKNGISRAGIGGGYKKVGIKKDPTQYGNITINGGIVNVKGGAQSAGIGGDSNSELTGNGTITINGGIVNATGGTGAAGIGGGNCSYGAKGGCGAIVINGGQVTATGGDDAPGIGPGKGAADTSGSLVLGWTNTTDFIKVTGVKSNLNVVYGFSNRLESISFAYGKMFNISGGGEATIKDIKNLESVELIPKGSEQYQLSVATILGISASYDLTGSYLDIPFSVSDAEGNTLTLGTDYTATLGTTSQESTTIHITEGGRYTLTINGMGSYAGSKSIDFEVISIGFKKDANGVDYINMPKNGIDDAKIPEGVSSFKVYDDGGAKAKYSNSYDGGLVLIAPEHHVLQLTGTVTAEVQGQNLCDYLMVYDGGSTSAPKIGDKYGSESGEDIGTLISSGKQMTLSFHSDVSGPKDGLDLTATLKRDIRSCDIANIDDQTYTGSAFEPAVVITYEGTALVKDVDYEVTYSDNTIVGTATITITGKGNYAGTTSKTFTIVKATPTVTAPAAVENLIYTGGSRNLVAAGTTDFGTLLYSTDGNNYSEDIPTATNAGTYTVYYKVVGDANHNDVSGSVEVNIAPKAVTNDNITVTIPSQTWTGSELTPVITVKDGETTLTLNADYTVTAPSGPIQDSGNYTYAITGTGNYTGSKEATFTITPRLAGQYGAVYVYQDQNGQTALLDGTSVESVDIPSDNYITVNHVTSNRTFTPGKASTVMLPFNYECNGEEGGTFYKFVGVEKENNEWVATMQATGTDNNGTLIANTPYLFMPTATGMSFPNIDVSVTLSTEGCGNCVTADPGSHWTFKGTYKYMKWTDDTNDKDYNAERAAEIGRVYGFAGVQKDDIEVGDFVKVKSGAKIRPMTCYLLWSDTPNATRTRGASDEELPSRITVRLVSSIGGGDEQTTAIGTLDTETGEIDFSDWYDMSGHKLSGKPTQKGLYINNGKKVVIKN</sequence>
<dbReference type="Gene3D" id="2.60.120.290">
    <property type="entry name" value="Spermadhesin, CUB domain"/>
    <property type="match status" value="1"/>
</dbReference>
<evidence type="ECO:0000256" key="1">
    <source>
        <dbReference type="ARBA" id="ARBA00023157"/>
    </source>
</evidence>
<dbReference type="SMART" id="SM00042">
    <property type="entry name" value="CUB"/>
    <property type="match status" value="1"/>
</dbReference>
<feature type="domain" description="CUB" evidence="2">
    <location>
        <begin position="343"/>
        <end position="525"/>
    </location>
</feature>
<dbReference type="Proteomes" id="UP000806522">
    <property type="component" value="Unassembled WGS sequence"/>
</dbReference>
<reference evidence="3" key="1">
    <citation type="submission" date="2019-04" db="EMBL/GenBank/DDBJ databases">
        <title>Evolution of Biomass-Degrading Anaerobic Consortia Revealed by Metagenomics.</title>
        <authorList>
            <person name="Peng X."/>
        </authorList>
    </citation>
    <scope>NUCLEOTIDE SEQUENCE</scope>
    <source>
        <strain evidence="3">SIG140</strain>
    </source>
</reference>
<protein>
    <recommendedName>
        <fullName evidence="2">CUB domain-containing protein</fullName>
    </recommendedName>
</protein>
<dbReference type="InterPro" id="IPR000859">
    <property type="entry name" value="CUB_dom"/>
</dbReference>
<dbReference type="EMBL" id="SUYC01000014">
    <property type="protein sequence ID" value="MBE6271567.1"/>
    <property type="molecule type" value="Genomic_DNA"/>
</dbReference>
<gene>
    <name evidence="3" type="ORF">E7101_11555</name>
</gene>
<dbReference type="CDD" id="cd00041">
    <property type="entry name" value="CUB"/>
    <property type="match status" value="1"/>
</dbReference>
<keyword evidence="1" id="KW-1015">Disulfide bond</keyword>
<comment type="caution">
    <text evidence="3">The sequence shown here is derived from an EMBL/GenBank/DDBJ whole genome shotgun (WGS) entry which is preliminary data.</text>
</comment>
<proteinExistence type="predicted"/>
<evidence type="ECO:0000313" key="4">
    <source>
        <dbReference type="Proteomes" id="UP000806522"/>
    </source>
</evidence>
<evidence type="ECO:0000259" key="2">
    <source>
        <dbReference type="SMART" id="SM00042"/>
    </source>
</evidence>
<organism evidence="3 4">
    <name type="scientific">Xylanibacter ruminicola</name>
    <name type="common">Prevotella ruminicola</name>
    <dbReference type="NCBI Taxonomy" id="839"/>
    <lineage>
        <taxon>Bacteria</taxon>
        <taxon>Pseudomonadati</taxon>
        <taxon>Bacteroidota</taxon>
        <taxon>Bacteroidia</taxon>
        <taxon>Bacteroidales</taxon>
        <taxon>Prevotellaceae</taxon>
        <taxon>Xylanibacter</taxon>
    </lineage>
</organism>
<evidence type="ECO:0000313" key="3">
    <source>
        <dbReference type="EMBL" id="MBE6271567.1"/>
    </source>
</evidence>
<name>A0A9D5P314_XYLRU</name>
<accession>A0A9D5P314</accession>